<name>A0A640VZ69_9RHOB</name>
<accession>A0A640VZ69</accession>
<proteinExistence type="predicted"/>
<dbReference type="EMBL" id="BLIV01000006">
    <property type="protein sequence ID" value="GFE51556.1"/>
    <property type="molecule type" value="Genomic_DNA"/>
</dbReference>
<keyword evidence="1" id="KW-1133">Transmembrane helix</keyword>
<dbReference type="RefSeq" id="WP_159979376.1">
    <property type="nucleotide sequence ID" value="NZ_BLIV01000006.1"/>
</dbReference>
<dbReference type="Pfam" id="PF11158">
    <property type="entry name" value="DUF2938"/>
    <property type="match status" value="1"/>
</dbReference>
<feature type="transmembrane region" description="Helical" evidence="1">
    <location>
        <begin position="72"/>
        <end position="93"/>
    </location>
</feature>
<dbReference type="AlphaFoldDB" id="A0A640VZ69"/>
<dbReference type="Proteomes" id="UP000436522">
    <property type="component" value="Unassembled WGS sequence"/>
</dbReference>
<keyword evidence="3" id="KW-1185">Reference proteome</keyword>
<evidence type="ECO:0000313" key="3">
    <source>
        <dbReference type="Proteomes" id="UP000436522"/>
    </source>
</evidence>
<dbReference type="OrthoDB" id="9812539at2"/>
<gene>
    <name evidence="2" type="ORF">So717_33090</name>
</gene>
<reference evidence="2 3" key="1">
    <citation type="submission" date="2019-12" db="EMBL/GenBank/DDBJ databases">
        <title>Roseobacter cerasinus sp. nov., isolated from seawater around aquaculture.</title>
        <authorList>
            <person name="Muramatsu S."/>
            <person name="Takabe Y."/>
            <person name="Mori K."/>
            <person name="Takaichi S."/>
            <person name="Hanada S."/>
        </authorList>
    </citation>
    <scope>NUCLEOTIDE SEQUENCE [LARGE SCALE GENOMIC DNA]</scope>
    <source>
        <strain evidence="2 3">AI77</strain>
    </source>
</reference>
<feature type="transmembrane region" description="Helical" evidence="1">
    <location>
        <begin position="6"/>
        <end position="26"/>
    </location>
</feature>
<keyword evidence="1" id="KW-0472">Membrane</keyword>
<comment type="caution">
    <text evidence="2">The sequence shown here is derived from an EMBL/GenBank/DDBJ whole genome shotgun (WGS) entry which is preliminary data.</text>
</comment>
<evidence type="ECO:0000313" key="2">
    <source>
        <dbReference type="EMBL" id="GFE51556.1"/>
    </source>
</evidence>
<protein>
    <submittedName>
        <fullName evidence="2">Membrane protein</fullName>
    </submittedName>
</protein>
<dbReference type="InterPro" id="IPR021329">
    <property type="entry name" value="DUF2938"/>
</dbReference>
<organism evidence="2 3">
    <name type="scientific">Roseobacter cerasinus</name>
    <dbReference type="NCBI Taxonomy" id="2602289"/>
    <lineage>
        <taxon>Bacteria</taxon>
        <taxon>Pseudomonadati</taxon>
        <taxon>Pseudomonadota</taxon>
        <taxon>Alphaproteobacteria</taxon>
        <taxon>Rhodobacterales</taxon>
        <taxon>Roseobacteraceae</taxon>
        <taxon>Roseobacter</taxon>
    </lineage>
</organism>
<evidence type="ECO:0000256" key="1">
    <source>
        <dbReference type="SAM" id="Phobius"/>
    </source>
</evidence>
<feature type="transmembrane region" description="Helical" evidence="1">
    <location>
        <begin position="99"/>
        <end position="117"/>
    </location>
</feature>
<feature type="transmembrane region" description="Helical" evidence="1">
    <location>
        <begin position="138"/>
        <end position="157"/>
    </location>
</feature>
<sequence>MAEIVIAGVLMGVLATAAMDLWALALNRFTGQPQPNWAMPGRWVAHLPRGVVFHDAIAEAAEVRGELQIGWAFHYAVGIVYGIALAAIMGPGWLSQPTFLPALLFSILTVGFGWFLLQPGLGLGWAASRTPNPWKVRAMNLAAHTIFALGLWAGALVTTV</sequence>
<keyword evidence="1" id="KW-0812">Transmembrane</keyword>